<name>F4WRH2_ACREC</name>
<dbReference type="SMART" id="SM00587">
    <property type="entry name" value="CHK"/>
    <property type="match status" value="1"/>
</dbReference>
<dbReference type="Pfam" id="PF02958">
    <property type="entry name" value="EcKL"/>
    <property type="match status" value="1"/>
</dbReference>
<sequence>MSYDEDFQKWIKNIMSKIIESFGPNIDEARYEITESIDIFMSTIHYVCVKFKNRLTNQNEEHSIILKRPRQLEMWTQMIGSDQQFRNEILFYRIYVGSDENFPRCFYADEKPPIDSVIALENISKRGYCPCTYKYNAPLEYTLAAMREIGRFHGKGYVMKELQKEKFFDIVRQFQGTKYDNLEVKFIINSQATRAVDYLRSHNHNAAFCDKMEALLSNAFNEVINKILKPVEPLATMCHGDFTLSNMLFKRDDDGQQRAMLIDFAICSYSTPVVDLSTYISLCYRNEMMKDKFFDIMRVYHDALKDYLLEAGVWNVDKYSYDVFLDDYKRGSLFGFIIASFFLPISMGYADVNEQILEIGIIKYCRRLKHKGGDEISKILADMLLHLRDLGFLKDFL</sequence>
<dbReference type="PANTHER" id="PTHR11012">
    <property type="entry name" value="PROTEIN KINASE-LIKE DOMAIN-CONTAINING"/>
    <property type="match status" value="1"/>
</dbReference>
<dbReference type="InParanoid" id="F4WRH2"/>
<dbReference type="OMA" id="PYAIHIT"/>
<dbReference type="OrthoDB" id="191037at2759"/>
<dbReference type="KEGG" id="aec:105148320"/>
<dbReference type="InterPro" id="IPR015897">
    <property type="entry name" value="CHK_kinase-like"/>
</dbReference>
<keyword evidence="3" id="KW-1185">Reference proteome</keyword>
<organism evidence="3">
    <name type="scientific">Acromyrmex echinatior</name>
    <name type="common">Panamanian leafcutter ant</name>
    <name type="synonym">Acromyrmex octospinosus echinatior</name>
    <dbReference type="NCBI Taxonomy" id="103372"/>
    <lineage>
        <taxon>Eukaryota</taxon>
        <taxon>Metazoa</taxon>
        <taxon>Ecdysozoa</taxon>
        <taxon>Arthropoda</taxon>
        <taxon>Hexapoda</taxon>
        <taxon>Insecta</taxon>
        <taxon>Pterygota</taxon>
        <taxon>Neoptera</taxon>
        <taxon>Endopterygota</taxon>
        <taxon>Hymenoptera</taxon>
        <taxon>Apocrita</taxon>
        <taxon>Aculeata</taxon>
        <taxon>Formicoidea</taxon>
        <taxon>Formicidae</taxon>
        <taxon>Myrmicinae</taxon>
        <taxon>Acromyrmex</taxon>
    </lineage>
</organism>
<dbReference type="SUPFAM" id="SSF56112">
    <property type="entry name" value="Protein kinase-like (PK-like)"/>
    <property type="match status" value="1"/>
</dbReference>
<dbReference type="EMBL" id="GL888287">
    <property type="protein sequence ID" value="EGI63189.1"/>
    <property type="molecule type" value="Genomic_DNA"/>
</dbReference>
<evidence type="ECO:0000259" key="1">
    <source>
        <dbReference type="SMART" id="SM00587"/>
    </source>
</evidence>
<dbReference type="Gene3D" id="3.90.1200.10">
    <property type="match status" value="1"/>
</dbReference>
<feature type="domain" description="CHK kinase-like" evidence="1">
    <location>
        <begin position="118"/>
        <end position="310"/>
    </location>
</feature>
<evidence type="ECO:0000313" key="2">
    <source>
        <dbReference type="EMBL" id="EGI63189.1"/>
    </source>
</evidence>
<dbReference type="AlphaFoldDB" id="F4WRH2"/>
<dbReference type="InterPro" id="IPR004119">
    <property type="entry name" value="EcKL"/>
</dbReference>
<dbReference type="InterPro" id="IPR011009">
    <property type="entry name" value="Kinase-like_dom_sf"/>
</dbReference>
<protein>
    <recommendedName>
        <fullName evidence="1">CHK kinase-like domain-containing protein</fullName>
    </recommendedName>
</protein>
<accession>F4WRH2</accession>
<reference evidence="2" key="1">
    <citation type="submission" date="2011-02" db="EMBL/GenBank/DDBJ databases">
        <title>The genome of the leaf-cutting ant Acromyrmex echinatior suggests key adaptations to social evolution and fungus farming.</title>
        <authorList>
            <person name="Nygaard S."/>
            <person name="Zhang G."/>
        </authorList>
    </citation>
    <scope>NUCLEOTIDE SEQUENCE</scope>
</reference>
<dbReference type="STRING" id="103372.F4WRH2"/>
<dbReference type="PANTHER" id="PTHR11012:SF8">
    <property type="entry name" value="JUVENILE HORMONE-INDUCIBLE PROTEIN 26"/>
    <property type="match status" value="1"/>
</dbReference>
<evidence type="ECO:0000313" key="3">
    <source>
        <dbReference type="Proteomes" id="UP000007755"/>
    </source>
</evidence>
<dbReference type="Proteomes" id="UP000007755">
    <property type="component" value="Unassembled WGS sequence"/>
</dbReference>
<gene>
    <name evidence="2" type="ORF">G5I_08426</name>
</gene>
<proteinExistence type="predicted"/>
<dbReference type="eggNOG" id="ENOG502SGV2">
    <property type="taxonomic scope" value="Eukaryota"/>
</dbReference>